<evidence type="ECO:0000256" key="1">
    <source>
        <dbReference type="ARBA" id="ARBA00004141"/>
    </source>
</evidence>
<accession>A0A849K7M7</accession>
<comment type="caution">
    <text evidence="7">The sequence shown here is derived from an EMBL/GenBank/DDBJ whole genome shotgun (WGS) entry which is preliminary data.</text>
</comment>
<dbReference type="GO" id="GO:0009403">
    <property type="term" value="P:toxin biosynthetic process"/>
    <property type="evidence" value="ECO:0007669"/>
    <property type="project" value="InterPro"/>
</dbReference>
<evidence type="ECO:0000313" key="8">
    <source>
        <dbReference type="Proteomes" id="UP000552954"/>
    </source>
</evidence>
<dbReference type="Pfam" id="PF02674">
    <property type="entry name" value="Colicin_V"/>
    <property type="match status" value="1"/>
</dbReference>
<keyword evidence="8" id="KW-1185">Reference proteome</keyword>
<evidence type="ECO:0000256" key="3">
    <source>
        <dbReference type="ARBA" id="ARBA00022989"/>
    </source>
</evidence>
<dbReference type="Proteomes" id="UP000552954">
    <property type="component" value="Unassembled WGS sequence"/>
</dbReference>
<feature type="transmembrane region" description="Helical" evidence="5">
    <location>
        <begin position="61"/>
        <end position="84"/>
    </location>
</feature>
<gene>
    <name evidence="7" type="ORF">HK415_16075</name>
</gene>
<dbReference type="PANTHER" id="PTHR31157:SF1">
    <property type="entry name" value="SCP DOMAIN-CONTAINING PROTEIN"/>
    <property type="match status" value="1"/>
</dbReference>
<dbReference type="InterPro" id="IPR035940">
    <property type="entry name" value="CAP_sf"/>
</dbReference>
<dbReference type="EMBL" id="JABFCS010000001">
    <property type="protein sequence ID" value="NNU44358.1"/>
    <property type="molecule type" value="Genomic_DNA"/>
</dbReference>
<dbReference type="Pfam" id="PF00188">
    <property type="entry name" value="CAP"/>
    <property type="match status" value="1"/>
</dbReference>
<dbReference type="InterPro" id="IPR014044">
    <property type="entry name" value="CAP_dom"/>
</dbReference>
<dbReference type="AlphaFoldDB" id="A0A849K7M7"/>
<organism evidence="7 8">
    <name type="scientific">Ramlibacter montanisoli</name>
    <dbReference type="NCBI Taxonomy" id="2732512"/>
    <lineage>
        <taxon>Bacteria</taxon>
        <taxon>Pseudomonadati</taxon>
        <taxon>Pseudomonadota</taxon>
        <taxon>Betaproteobacteria</taxon>
        <taxon>Burkholderiales</taxon>
        <taxon>Comamonadaceae</taxon>
        <taxon>Ramlibacter</taxon>
    </lineage>
</organism>
<dbReference type="PANTHER" id="PTHR31157">
    <property type="entry name" value="SCP DOMAIN-CONTAINING PROTEIN"/>
    <property type="match status" value="1"/>
</dbReference>
<feature type="domain" description="SCP" evidence="6">
    <location>
        <begin position="203"/>
        <end position="308"/>
    </location>
</feature>
<evidence type="ECO:0000256" key="2">
    <source>
        <dbReference type="ARBA" id="ARBA00022692"/>
    </source>
</evidence>
<evidence type="ECO:0000313" key="7">
    <source>
        <dbReference type="EMBL" id="NNU44358.1"/>
    </source>
</evidence>
<dbReference type="CDD" id="cd05379">
    <property type="entry name" value="CAP_bacterial"/>
    <property type="match status" value="1"/>
</dbReference>
<comment type="subcellular location">
    <subcellularLocation>
        <location evidence="1">Membrane</location>
        <topology evidence="1">Multi-pass membrane protein</topology>
    </subcellularLocation>
</comment>
<dbReference type="RefSeq" id="WP_171561095.1">
    <property type="nucleotide sequence ID" value="NZ_JABFCS010000001.1"/>
</dbReference>
<dbReference type="SUPFAM" id="SSF55797">
    <property type="entry name" value="PR-1-like"/>
    <property type="match status" value="1"/>
</dbReference>
<feature type="transmembrane region" description="Helical" evidence="5">
    <location>
        <begin position="6"/>
        <end position="23"/>
    </location>
</feature>
<feature type="transmembrane region" description="Helical" evidence="5">
    <location>
        <begin position="104"/>
        <end position="126"/>
    </location>
</feature>
<proteinExistence type="predicted"/>
<evidence type="ECO:0000256" key="4">
    <source>
        <dbReference type="ARBA" id="ARBA00023136"/>
    </source>
</evidence>
<dbReference type="Gene3D" id="3.40.33.10">
    <property type="entry name" value="CAP"/>
    <property type="match status" value="1"/>
</dbReference>
<name>A0A849K7M7_9BURK</name>
<evidence type="ECO:0000259" key="6">
    <source>
        <dbReference type="Pfam" id="PF00188"/>
    </source>
</evidence>
<reference evidence="7 8" key="1">
    <citation type="submission" date="2020-05" db="EMBL/GenBank/DDBJ databases">
        <authorList>
            <person name="Khan S.A."/>
            <person name="Jeon C.O."/>
            <person name="Chun B.H."/>
        </authorList>
    </citation>
    <scope>NUCLEOTIDE SEQUENCE [LARGE SCALE GENOMIC DNA]</scope>
    <source>
        <strain evidence="7 8">B156</strain>
    </source>
</reference>
<dbReference type="GO" id="GO:0016020">
    <property type="term" value="C:membrane"/>
    <property type="evidence" value="ECO:0007669"/>
    <property type="project" value="UniProtKB-SubCell"/>
</dbReference>
<protein>
    <recommendedName>
        <fullName evidence="6">SCP domain-containing protein</fullName>
    </recommendedName>
</protein>
<keyword evidence="4 5" id="KW-0472">Membrane</keyword>
<keyword evidence="3 5" id="KW-1133">Transmembrane helix</keyword>
<reference evidence="7 8" key="2">
    <citation type="submission" date="2020-06" db="EMBL/GenBank/DDBJ databases">
        <title>Ramlibacter rhizophilus sp. nov., isolated from rhizosphere soil of national flower Mugunghwa from South Korea.</title>
        <authorList>
            <person name="Zheng-Fei Y."/>
            <person name="Huan T."/>
        </authorList>
    </citation>
    <scope>NUCLEOTIDE SEQUENCE [LARGE SCALE GENOMIC DNA]</scope>
    <source>
        <strain evidence="7 8">B156</strain>
    </source>
</reference>
<dbReference type="InterPro" id="IPR003825">
    <property type="entry name" value="Colicin-V_CvpA"/>
</dbReference>
<evidence type="ECO:0000256" key="5">
    <source>
        <dbReference type="SAM" id="Phobius"/>
    </source>
</evidence>
<feature type="transmembrane region" description="Helical" evidence="5">
    <location>
        <begin position="30"/>
        <end position="49"/>
    </location>
</feature>
<sequence length="320" mass="35018">MQLNPIDLLLIAIVLAGALAGWWRGFVFAALDLLTLVASLAAAFLGYRYVTDWLASLAPALGVWIAPLAFVALFLLVHFVLANVVMRFTLHLPRQVHVNLLNRLLGIAPGVVNGAMYAVVAAVLTLTLPLGARIGTWAHESDLAGRFSAPAEWVEVRLGPVFEPAVRRLADMLTVQPESRDTIALRFRVNRAEPRPDLESQMLELVNAERRSAGLKPVRPDPVMTQVARSHSRDMFKRGYFSHFSPEGKDLGDRLQQARIGYLSAGENLALAPTLAIAHKGLMRSPGHRANILRPQFGRLGIGILDGGIHGLMVTQAFRN</sequence>
<keyword evidence="2 5" id="KW-0812">Transmembrane</keyword>